<evidence type="ECO:0000313" key="6">
    <source>
        <dbReference type="Proteomes" id="UP000076580"/>
    </source>
</evidence>
<dbReference type="InterPro" id="IPR050560">
    <property type="entry name" value="MYB_TF"/>
</dbReference>
<feature type="domain" description="HTH myb-type" evidence="4">
    <location>
        <begin position="31"/>
        <end position="87"/>
    </location>
</feature>
<dbReference type="STRING" id="98403.A0A151GKS6"/>
<dbReference type="InterPro" id="IPR009057">
    <property type="entry name" value="Homeodomain-like_sf"/>
</dbReference>
<feature type="domain" description="SANT" evidence="3">
    <location>
        <begin position="1"/>
        <end position="29"/>
    </location>
</feature>
<dbReference type="GO" id="GO:0005634">
    <property type="term" value="C:nucleus"/>
    <property type="evidence" value="ECO:0007669"/>
    <property type="project" value="TreeGrafter"/>
</dbReference>
<evidence type="ECO:0000259" key="4">
    <source>
        <dbReference type="PROSITE" id="PS51294"/>
    </source>
</evidence>
<dbReference type="InParanoid" id="A0A151GKS6"/>
<accession>A0A151GKS6</accession>
<feature type="domain" description="HTH myb-type" evidence="4">
    <location>
        <begin position="1"/>
        <end position="30"/>
    </location>
</feature>
<dbReference type="Gene3D" id="1.10.10.60">
    <property type="entry name" value="Homeodomain-like"/>
    <property type="match status" value="2"/>
</dbReference>
<proteinExistence type="predicted"/>
<dbReference type="InterPro" id="IPR017884">
    <property type="entry name" value="SANT_dom"/>
</dbReference>
<dbReference type="PANTHER" id="PTHR45614">
    <property type="entry name" value="MYB PROTEIN-RELATED"/>
    <property type="match status" value="1"/>
</dbReference>
<name>A0A151GKS6_DRECN</name>
<dbReference type="PROSITE" id="PS50090">
    <property type="entry name" value="MYB_LIKE"/>
    <property type="match status" value="2"/>
</dbReference>
<dbReference type="GO" id="GO:0045944">
    <property type="term" value="P:positive regulation of transcription by RNA polymerase II"/>
    <property type="evidence" value="ECO:0007669"/>
    <property type="project" value="TreeGrafter"/>
</dbReference>
<sequence length="307" mass="34505">MHGHPNWVSIARRMGSRTPKQCRERYLQHLDPTLNHGPITRQDGELIEQLVRVIGKRWVEIARRLPGRSDNAIKNWWHNNEYRRKRHEKRCAAQRTSTHTQLDAPRSIPPARPFGHNDLIRRAPCSCCAHRPFLGACPARCMTPDFPLSPDSLISGRPFFKTDGSQSHQRLLDHRRPAVLPAVSQLLSPSPSEPETRDCCSVQSPDMNPRSSYAKTSVDLMRVRAILPVDCASTGPLSPTLLSPIETELGASQLWGIPPRNHGDIAHHLPLLNPRFHHRYGHPKEPSMGGGASKQKDSRMDVASLLA</sequence>
<keyword evidence="6" id="KW-1185">Reference proteome</keyword>
<evidence type="ECO:0000313" key="5">
    <source>
        <dbReference type="EMBL" id="KYK57641.1"/>
    </source>
</evidence>
<evidence type="ECO:0000259" key="2">
    <source>
        <dbReference type="PROSITE" id="PS50090"/>
    </source>
</evidence>
<dbReference type="AlphaFoldDB" id="A0A151GKS6"/>
<comment type="caution">
    <text evidence="5">The sequence shown here is derived from an EMBL/GenBank/DDBJ whole genome shotgun (WGS) entry which is preliminary data.</text>
</comment>
<dbReference type="RefSeq" id="XP_040656993.1">
    <property type="nucleotide sequence ID" value="XM_040801960.1"/>
</dbReference>
<protein>
    <submittedName>
        <fullName evidence="5">Uncharacterized protein</fullName>
    </submittedName>
</protein>
<dbReference type="PROSITE" id="PS51294">
    <property type="entry name" value="HTH_MYB"/>
    <property type="match status" value="2"/>
</dbReference>
<dbReference type="SMART" id="SM00717">
    <property type="entry name" value="SANT"/>
    <property type="match status" value="2"/>
</dbReference>
<evidence type="ECO:0000256" key="1">
    <source>
        <dbReference type="SAM" id="MobiDB-lite"/>
    </source>
</evidence>
<dbReference type="GO" id="GO:0000278">
    <property type="term" value="P:mitotic cell cycle"/>
    <property type="evidence" value="ECO:0007669"/>
    <property type="project" value="TreeGrafter"/>
</dbReference>
<dbReference type="InterPro" id="IPR017930">
    <property type="entry name" value="Myb_dom"/>
</dbReference>
<dbReference type="EMBL" id="LAYC01000002">
    <property type="protein sequence ID" value="KYK57641.1"/>
    <property type="molecule type" value="Genomic_DNA"/>
</dbReference>
<reference evidence="5 6" key="1">
    <citation type="journal article" date="2016" name="Sci. Rep.">
        <title>Insights into Adaptations to a Near-Obligate Nematode Endoparasitic Lifestyle from the Finished Genome of Drechmeria coniospora.</title>
        <authorList>
            <person name="Zhang L."/>
            <person name="Zhou Z."/>
            <person name="Guo Q."/>
            <person name="Fokkens L."/>
            <person name="Miskei M."/>
            <person name="Pocsi I."/>
            <person name="Zhang W."/>
            <person name="Chen M."/>
            <person name="Wang L."/>
            <person name="Sun Y."/>
            <person name="Donzelli B.G."/>
            <person name="Gibson D.M."/>
            <person name="Nelson D.R."/>
            <person name="Luo J.G."/>
            <person name="Rep M."/>
            <person name="Liu H."/>
            <person name="Yang S."/>
            <person name="Wang J."/>
            <person name="Krasnoff S.B."/>
            <person name="Xu Y."/>
            <person name="Molnar I."/>
            <person name="Lin M."/>
        </authorList>
    </citation>
    <scope>NUCLEOTIDE SEQUENCE [LARGE SCALE GENOMIC DNA]</scope>
    <source>
        <strain evidence="5 6">ARSEF 6962</strain>
    </source>
</reference>
<feature type="region of interest" description="Disordered" evidence="1">
    <location>
        <begin position="186"/>
        <end position="208"/>
    </location>
</feature>
<dbReference type="InterPro" id="IPR001005">
    <property type="entry name" value="SANT/Myb"/>
</dbReference>
<dbReference type="GO" id="GO:0000981">
    <property type="term" value="F:DNA-binding transcription factor activity, RNA polymerase II-specific"/>
    <property type="evidence" value="ECO:0007669"/>
    <property type="project" value="TreeGrafter"/>
</dbReference>
<gene>
    <name evidence="5" type="ORF">DCS_04653</name>
</gene>
<dbReference type="CDD" id="cd00167">
    <property type="entry name" value="SANT"/>
    <property type="match status" value="2"/>
</dbReference>
<organism evidence="5 6">
    <name type="scientific">Drechmeria coniospora</name>
    <name type="common">Nematophagous fungus</name>
    <name type="synonym">Meria coniospora</name>
    <dbReference type="NCBI Taxonomy" id="98403"/>
    <lineage>
        <taxon>Eukaryota</taxon>
        <taxon>Fungi</taxon>
        <taxon>Dikarya</taxon>
        <taxon>Ascomycota</taxon>
        <taxon>Pezizomycotina</taxon>
        <taxon>Sordariomycetes</taxon>
        <taxon>Hypocreomycetidae</taxon>
        <taxon>Hypocreales</taxon>
        <taxon>Ophiocordycipitaceae</taxon>
        <taxon>Drechmeria</taxon>
    </lineage>
</organism>
<feature type="domain" description="Myb-like" evidence="2">
    <location>
        <begin position="31"/>
        <end position="81"/>
    </location>
</feature>
<dbReference type="Proteomes" id="UP000076580">
    <property type="component" value="Chromosome 02"/>
</dbReference>
<evidence type="ECO:0000259" key="3">
    <source>
        <dbReference type="PROSITE" id="PS51293"/>
    </source>
</evidence>
<dbReference type="PROSITE" id="PS51293">
    <property type="entry name" value="SANT"/>
    <property type="match status" value="1"/>
</dbReference>
<dbReference type="Pfam" id="PF00249">
    <property type="entry name" value="Myb_DNA-binding"/>
    <property type="match status" value="2"/>
</dbReference>
<dbReference type="GeneID" id="63717296"/>
<dbReference type="PANTHER" id="PTHR45614:SF25">
    <property type="entry name" value="MYB PROTEIN"/>
    <property type="match status" value="1"/>
</dbReference>
<dbReference type="OrthoDB" id="2143914at2759"/>
<dbReference type="GO" id="GO:0000978">
    <property type="term" value="F:RNA polymerase II cis-regulatory region sequence-specific DNA binding"/>
    <property type="evidence" value="ECO:0007669"/>
    <property type="project" value="TreeGrafter"/>
</dbReference>
<feature type="region of interest" description="Disordered" evidence="1">
    <location>
        <begin position="276"/>
        <end position="307"/>
    </location>
</feature>
<dbReference type="SUPFAM" id="SSF46689">
    <property type="entry name" value="Homeodomain-like"/>
    <property type="match status" value="1"/>
</dbReference>
<feature type="domain" description="Myb-like" evidence="2">
    <location>
        <begin position="1"/>
        <end position="30"/>
    </location>
</feature>